<dbReference type="OrthoDB" id="2991320at2"/>
<sequence length="102" mass="12026">MNPYKSKIICSKCKKRYKKIIESGKVKFICGGYSNNNGCSERTVISEDFIRGLINRRFQKELSDEEIRDVLEYILVEDKLLMEIHFNDRSEPILLKGNFIQF</sequence>
<gene>
    <name evidence="1" type="ORF">AF332_11135</name>
</gene>
<evidence type="ECO:0008006" key="3">
    <source>
        <dbReference type="Google" id="ProtNLM"/>
    </source>
</evidence>
<dbReference type="Proteomes" id="UP000037109">
    <property type="component" value="Unassembled WGS sequence"/>
</dbReference>
<accession>A0A0M0GBV4</accession>
<dbReference type="EMBL" id="LGUF01000007">
    <property type="protein sequence ID" value="KON87324.1"/>
    <property type="molecule type" value="Genomic_DNA"/>
</dbReference>
<keyword evidence="2" id="KW-1185">Reference proteome</keyword>
<reference evidence="2" key="1">
    <citation type="submission" date="2015-07" db="EMBL/GenBank/DDBJ databases">
        <title>Fjat-10036 dsm4.</title>
        <authorList>
            <person name="Liu B."/>
            <person name="Wang J."/>
            <person name="Zhu Y."/>
            <person name="Liu G."/>
            <person name="Chen Q."/>
            <person name="Chen Z."/>
            <person name="Lan J."/>
            <person name="Che J."/>
            <person name="Ge C."/>
            <person name="Shi H."/>
            <person name="Pan Z."/>
            <person name="Liu X."/>
        </authorList>
    </citation>
    <scope>NUCLEOTIDE SEQUENCE [LARGE SCALE GENOMIC DNA]</scope>
    <source>
        <strain evidence="2">DSM 4</strain>
    </source>
</reference>
<organism evidence="1 2">
    <name type="scientific">Sporosarcina globispora</name>
    <name type="common">Bacillus globisporus</name>
    <dbReference type="NCBI Taxonomy" id="1459"/>
    <lineage>
        <taxon>Bacteria</taxon>
        <taxon>Bacillati</taxon>
        <taxon>Bacillota</taxon>
        <taxon>Bacilli</taxon>
        <taxon>Bacillales</taxon>
        <taxon>Caryophanaceae</taxon>
        <taxon>Sporosarcina</taxon>
    </lineage>
</organism>
<evidence type="ECO:0000313" key="2">
    <source>
        <dbReference type="Proteomes" id="UP000037109"/>
    </source>
</evidence>
<name>A0A0M0GBV4_SPOGL</name>
<protein>
    <recommendedName>
        <fullName evidence="3">Recombinase zinc beta ribbon domain-containing protein</fullName>
    </recommendedName>
</protein>
<evidence type="ECO:0000313" key="1">
    <source>
        <dbReference type="EMBL" id="KON87324.1"/>
    </source>
</evidence>
<proteinExistence type="predicted"/>
<dbReference type="RefSeq" id="WP_053434667.1">
    <property type="nucleotide sequence ID" value="NZ_LGUF01000007.1"/>
</dbReference>
<dbReference type="AlphaFoldDB" id="A0A0M0GBV4"/>
<comment type="caution">
    <text evidence="1">The sequence shown here is derived from an EMBL/GenBank/DDBJ whole genome shotgun (WGS) entry which is preliminary data.</text>
</comment>
<dbReference type="PATRIC" id="fig|1459.3.peg.2380"/>